<dbReference type="OrthoDB" id="5768421at2"/>
<evidence type="ECO:0000313" key="1">
    <source>
        <dbReference type="EMBL" id="ABE55065.1"/>
    </source>
</evidence>
<accession>Q12NB1</accession>
<dbReference type="RefSeq" id="WP_011496222.1">
    <property type="nucleotide sequence ID" value="NC_007954.1"/>
</dbReference>
<gene>
    <name evidence="1" type="ordered locus">Sden_1781</name>
</gene>
<dbReference type="EMBL" id="CP000302">
    <property type="protein sequence ID" value="ABE55065.1"/>
    <property type="molecule type" value="Genomic_DNA"/>
</dbReference>
<sequence length="114" mass="13327">MSQDPTKIIDNKLVILCRLEPGCLGPDGIEHIETFCVMAQKALVTHESDVCHWLLEPRFNKSLEEFQYGLKGKLLTKEQAKKYLLLAHREWGNFEEKFEDKLTQLINLYIARKH</sequence>
<organism evidence="1 2">
    <name type="scientific">Shewanella denitrificans (strain OS217 / ATCC BAA-1090 / DSM 15013)</name>
    <dbReference type="NCBI Taxonomy" id="318161"/>
    <lineage>
        <taxon>Bacteria</taxon>
        <taxon>Pseudomonadati</taxon>
        <taxon>Pseudomonadota</taxon>
        <taxon>Gammaproteobacteria</taxon>
        <taxon>Alteromonadales</taxon>
        <taxon>Shewanellaceae</taxon>
        <taxon>Shewanella</taxon>
    </lineage>
</organism>
<dbReference type="KEGG" id="sdn:Sden_1781"/>
<dbReference type="HOGENOM" id="CLU_150463_0_0_6"/>
<name>Q12NB1_SHEDO</name>
<dbReference type="AlphaFoldDB" id="Q12NB1"/>
<evidence type="ECO:0000313" key="2">
    <source>
        <dbReference type="Proteomes" id="UP000001982"/>
    </source>
</evidence>
<protein>
    <submittedName>
        <fullName evidence="1">Putative orphan protein</fullName>
    </submittedName>
</protein>
<proteinExistence type="predicted"/>
<dbReference type="Proteomes" id="UP000001982">
    <property type="component" value="Chromosome"/>
</dbReference>
<reference evidence="1 2" key="1">
    <citation type="submission" date="2006-03" db="EMBL/GenBank/DDBJ databases">
        <title>Complete sequence of Shewanella denitrificans OS217.</title>
        <authorList>
            <consortium name="US DOE Joint Genome Institute"/>
            <person name="Copeland A."/>
            <person name="Lucas S."/>
            <person name="Lapidus A."/>
            <person name="Barry K."/>
            <person name="Detter J.C."/>
            <person name="Glavina del Rio T."/>
            <person name="Hammon N."/>
            <person name="Israni S."/>
            <person name="Dalin E."/>
            <person name="Tice H."/>
            <person name="Pitluck S."/>
            <person name="Brettin T."/>
            <person name="Bruce D."/>
            <person name="Han C."/>
            <person name="Tapia R."/>
            <person name="Gilna P."/>
            <person name="Kiss H."/>
            <person name="Schmutz J."/>
            <person name="Larimer F."/>
            <person name="Land M."/>
            <person name="Hauser L."/>
            <person name="Kyrpides N."/>
            <person name="Lykidis A."/>
            <person name="Richardson P."/>
        </authorList>
    </citation>
    <scope>NUCLEOTIDE SEQUENCE [LARGE SCALE GENOMIC DNA]</scope>
    <source>
        <strain evidence="2">OS217 / ATCC BAA-1090 / DSM 15013</strain>
    </source>
</reference>
<dbReference type="eggNOG" id="ENOG50331HC">
    <property type="taxonomic scope" value="Bacteria"/>
</dbReference>
<keyword evidence="2" id="KW-1185">Reference proteome</keyword>
<dbReference type="STRING" id="318161.Sden_1781"/>